<accession>A0ABQ4TYG3</accession>
<organism evidence="3 4">
    <name type="scientific">Methylobacterium trifolii</name>
    <dbReference type="NCBI Taxonomy" id="1003092"/>
    <lineage>
        <taxon>Bacteria</taxon>
        <taxon>Pseudomonadati</taxon>
        <taxon>Pseudomonadota</taxon>
        <taxon>Alphaproteobacteria</taxon>
        <taxon>Hyphomicrobiales</taxon>
        <taxon>Methylobacteriaceae</taxon>
        <taxon>Methylobacterium</taxon>
    </lineage>
</organism>
<dbReference type="Proteomes" id="UP001055057">
    <property type="component" value="Unassembled WGS sequence"/>
</dbReference>
<dbReference type="Gene3D" id="3.40.50.2300">
    <property type="match status" value="1"/>
</dbReference>
<gene>
    <name evidence="3" type="ORF">MPOCJGCO_1665</name>
</gene>
<proteinExistence type="predicted"/>
<dbReference type="InterPro" id="IPR001789">
    <property type="entry name" value="Sig_transdc_resp-reg_receiver"/>
</dbReference>
<dbReference type="PROSITE" id="PS50110">
    <property type="entry name" value="RESPONSE_REGULATORY"/>
    <property type="match status" value="1"/>
</dbReference>
<name>A0ABQ4TYG3_9HYPH</name>
<feature type="domain" description="Response regulatory" evidence="2">
    <location>
        <begin position="1"/>
        <end position="42"/>
    </location>
</feature>
<reference evidence="3" key="2">
    <citation type="submission" date="2021-08" db="EMBL/GenBank/DDBJ databases">
        <authorList>
            <person name="Tani A."/>
            <person name="Ola A."/>
            <person name="Ogura Y."/>
            <person name="Katsura K."/>
            <person name="Hayashi T."/>
        </authorList>
    </citation>
    <scope>NUCLEOTIDE SEQUENCE</scope>
    <source>
        <strain evidence="3">DSM 23632</strain>
    </source>
</reference>
<sequence length="58" mass="6268">MIAMTAKVPPSEIRQFREAGMDDHVGKPVDRAVLCATIDRRLAAPDRAPVRPGRAAEG</sequence>
<comment type="caution">
    <text evidence="3">The sequence shown here is derived from an EMBL/GenBank/DDBJ whole genome shotgun (WGS) entry which is preliminary data.</text>
</comment>
<dbReference type="RefSeq" id="WP_238182145.1">
    <property type="nucleotide sequence ID" value="NZ_BPRB01000085.1"/>
</dbReference>
<evidence type="ECO:0000259" key="2">
    <source>
        <dbReference type="PROSITE" id="PS50110"/>
    </source>
</evidence>
<dbReference type="EMBL" id="BPRB01000085">
    <property type="protein sequence ID" value="GJE59569.1"/>
    <property type="molecule type" value="Genomic_DNA"/>
</dbReference>
<dbReference type="SUPFAM" id="SSF52172">
    <property type="entry name" value="CheY-like"/>
    <property type="match status" value="1"/>
</dbReference>
<comment type="caution">
    <text evidence="1">Lacks conserved residue(s) required for the propagation of feature annotation.</text>
</comment>
<keyword evidence="4" id="KW-1185">Reference proteome</keyword>
<protein>
    <recommendedName>
        <fullName evidence="2">Response regulatory domain-containing protein</fullName>
    </recommendedName>
</protein>
<evidence type="ECO:0000256" key="1">
    <source>
        <dbReference type="PROSITE-ProRule" id="PRU00169"/>
    </source>
</evidence>
<evidence type="ECO:0000313" key="4">
    <source>
        <dbReference type="Proteomes" id="UP001055057"/>
    </source>
</evidence>
<evidence type="ECO:0000313" key="3">
    <source>
        <dbReference type="EMBL" id="GJE59569.1"/>
    </source>
</evidence>
<dbReference type="InterPro" id="IPR011006">
    <property type="entry name" value="CheY-like_superfamily"/>
</dbReference>
<reference evidence="3" key="1">
    <citation type="journal article" date="2021" name="Front. Microbiol.">
        <title>Comprehensive Comparative Genomics and Phenotyping of Methylobacterium Species.</title>
        <authorList>
            <person name="Alessa O."/>
            <person name="Ogura Y."/>
            <person name="Fujitani Y."/>
            <person name="Takami H."/>
            <person name="Hayashi T."/>
            <person name="Sahin N."/>
            <person name="Tani A."/>
        </authorList>
    </citation>
    <scope>NUCLEOTIDE SEQUENCE</scope>
    <source>
        <strain evidence="3">DSM 23632</strain>
    </source>
</reference>